<evidence type="ECO:0000256" key="3">
    <source>
        <dbReference type="ARBA" id="ARBA00022475"/>
    </source>
</evidence>
<proteinExistence type="predicted"/>
<feature type="domain" description="ABC transmembrane type-1" evidence="8">
    <location>
        <begin position="37"/>
        <end position="223"/>
    </location>
</feature>
<dbReference type="PANTHER" id="PTHR30183:SF6">
    <property type="entry name" value="INNER MEMBRANE ABC TRANSPORTER PERMEASE PROTEIN YNJC"/>
    <property type="match status" value="1"/>
</dbReference>
<feature type="transmembrane region" description="Helical" evidence="7">
    <location>
        <begin position="211"/>
        <end position="233"/>
    </location>
</feature>
<dbReference type="Gene3D" id="1.10.3720.10">
    <property type="entry name" value="MetI-like"/>
    <property type="match status" value="1"/>
</dbReference>
<protein>
    <submittedName>
        <fullName evidence="9">ABC transporter permease</fullName>
    </submittedName>
</protein>
<evidence type="ECO:0000256" key="1">
    <source>
        <dbReference type="ARBA" id="ARBA00004651"/>
    </source>
</evidence>
<keyword evidence="5 7" id="KW-1133">Transmembrane helix</keyword>
<dbReference type="RefSeq" id="WP_023467666.1">
    <property type="nucleotide sequence ID" value="NZ_JBAWKY010000002.1"/>
</dbReference>
<comment type="subcellular location">
    <subcellularLocation>
        <location evidence="1">Cell membrane</location>
        <topology evidence="1">Multi-pass membrane protein</topology>
    </subcellularLocation>
</comment>
<keyword evidence="3" id="KW-1003">Cell membrane</keyword>
<dbReference type="PROSITE" id="PS50928">
    <property type="entry name" value="ABC_TM1"/>
    <property type="match status" value="1"/>
</dbReference>
<dbReference type="SUPFAM" id="SSF161098">
    <property type="entry name" value="MetI-like"/>
    <property type="match status" value="1"/>
</dbReference>
<dbReference type="Proteomes" id="UP001387110">
    <property type="component" value="Unassembled WGS sequence"/>
</dbReference>
<sequence>MMKKISVTVFVVLLFIVPLIGLIPGEWNWNPRLEATLGTTVAMICAVVLLNHLFGYMAGKAIAFQTGKRIRIAEFLISLPLFVPVLLLSFGLYLTWIRLGLADRFFGVLLVLLLPTLPYTVRLYTNGFQALGERMLEQMVLIEGNRFKRWFYLTGPMLRSTLQSVTLLVTVITISQYALVALIGGGIVRMISLEVFPAYSGNSQGAARLATLWLIGLPILFYAGQAVIFSSWIRIVRRRLNGSHDTTSQ</sequence>
<keyword evidence="6 7" id="KW-0472">Membrane</keyword>
<feature type="transmembrane region" description="Helical" evidence="7">
    <location>
        <begin position="105"/>
        <end position="125"/>
    </location>
</feature>
<keyword evidence="4 7" id="KW-0812">Transmembrane</keyword>
<keyword evidence="10" id="KW-1185">Reference proteome</keyword>
<evidence type="ECO:0000256" key="4">
    <source>
        <dbReference type="ARBA" id="ARBA00022692"/>
    </source>
</evidence>
<evidence type="ECO:0000256" key="5">
    <source>
        <dbReference type="ARBA" id="ARBA00022989"/>
    </source>
</evidence>
<evidence type="ECO:0000256" key="7">
    <source>
        <dbReference type="SAM" id="Phobius"/>
    </source>
</evidence>
<feature type="transmembrane region" description="Helical" evidence="7">
    <location>
        <begin position="37"/>
        <end position="54"/>
    </location>
</feature>
<evidence type="ECO:0000256" key="2">
    <source>
        <dbReference type="ARBA" id="ARBA00022448"/>
    </source>
</evidence>
<accession>A0ABU8EIL4</accession>
<dbReference type="EMBL" id="JBAWKY010000002">
    <property type="protein sequence ID" value="MEI4462565.1"/>
    <property type="molecule type" value="Genomic_DNA"/>
</dbReference>
<dbReference type="InterPro" id="IPR035906">
    <property type="entry name" value="MetI-like_sf"/>
</dbReference>
<reference evidence="9 10" key="1">
    <citation type="submission" date="2023-12" db="EMBL/GenBank/DDBJ databases">
        <authorList>
            <person name="Easwaran N."/>
            <person name="Lazarus H.P.S."/>
        </authorList>
    </citation>
    <scope>NUCLEOTIDE SEQUENCE [LARGE SCALE GENOMIC DNA]</scope>
    <source>
        <strain evidence="9 10">VIT-2023</strain>
    </source>
</reference>
<dbReference type="GeneID" id="90836164"/>
<evidence type="ECO:0000256" key="6">
    <source>
        <dbReference type="ARBA" id="ARBA00023136"/>
    </source>
</evidence>
<evidence type="ECO:0000313" key="9">
    <source>
        <dbReference type="EMBL" id="MEI4462565.1"/>
    </source>
</evidence>
<feature type="transmembrane region" description="Helical" evidence="7">
    <location>
        <begin position="75"/>
        <end position="99"/>
    </location>
</feature>
<evidence type="ECO:0000259" key="8">
    <source>
        <dbReference type="PROSITE" id="PS50928"/>
    </source>
</evidence>
<dbReference type="PANTHER" id="PTHR30183">
    <property type="entry name" value="MOLYBDENUM TRANSPORT SYSTEM PERMEASE PROTEIN MODB"/>
    <property type="match status" value="1"/>
</dbReference>
<dbReference type="InterPro" id="IPR000515">
    <property type="entry name" value="MetI-like"/>
</dbReference>
<gene>
    <name evidence="9" type="ORF">SZL87_09040</name>
</gene>
<feature type="transmembrane region" description="Helical" evidence="7">
    <location>
        <begin position="167"/>
        <end position="191"/>
    </location>
</feature>
<keyword evidence="2" id="KW-0813">Transport</keyword>
<evidence type="ECO:0000313" key="10">
    <source>
        <dbReference type="Proteomes" id="UP001387110"/>
    </source>
</evidence>
<comment type="caution">
    <text evidence="9">The sequence shown here is derived from an EMBL/GenBank/DDBJ whole genome shotgun (WGS) entry which is preliminary data.</text>
</comment>
<name>A0ABU8EIL4_9BACL</name>
<organism evidence="9 10">
    <name type="scientific">Exiguobacterium indicum</name>
    <dbReference type="NCBI Taxonomy" id="296995"/>
    <lineage>
        <taxon>Bacteria</taxon>
        <taxon>Bacillati</taxon>
        <taxon>Bacillota</taxon>
        <taxon>Bacilli</taxon>
        <taxon>Bacillales</taxon>
        <taxon>Bacillales Family XII. Incertae Sedis</taxon>
        <taxon>Exiguobacterium</taxon>
    </lineage>
</organism>